<evidence type="ECO:0000313" key="13">
    <source>
        <dbReference type="EMBL" id="RDL43139.1"/>
    </source>
</evidence>
<dbReference type="InterPro" id="IPR002078">
    <property type="entry name" value="Sigma_54_int"/>
</dbReference>
<evidence type="ECO:0000256" key="5">
    <source>
        <dbReference type="ARBA" id="ARBA00022840"/>
    </source>
</evidence>
<evidence type="ECO:0000259" key="11">
    <source>
        <dbReference type="PROSITE" id="PS50112"/>
    </source>
</evidence>
<dbReference type="Pfam" id="PF25601">
    <property type="entry name" value="AAA_lid_14"/>
    <property type="match status" value="1"/>
</dbReference>
<evidence type="ECO:0000256" key="9">
    <source>
        <dbReference type="ARBA" id="ARBA00023163"/>
    </source>
</evidence>
<dbReference type="SUPFAM" id="SSF46689">
    <property type="entry name" value="Homeodomain-like"/>
    <property type="match status" value="1"/>
</dbReference>
<evidence type="ECO:0000259" key="12">
    <source>
        <dbReference type="PROSITE" id="PS51671"/>
    </source>
</evidence>
<keyword evidence="4" id="KW-0547">Nucleotide-binding</keyword>
<dbReference type="PANTHER" id="PTHR32071">
    <property type="entry name" value="TRANSCRIPTIONAL REGULATORY PROTEIN"/>
    <property type="match status" value="1"/>
</dbReference>
<accession>A0A370U5U1</accession>
<gene>
    <name evidence="13" type="ORF">DN730_15645</name>
</gene>
<feature type="domain" description="Sigma-54 factor interaction" evidence="10">
    <location>
        <begin position="273"/>
        <end position="422"/>
    </location>
</feature>
<dbReference type="InterPro" id="IPR045865">
    <property type="entry name" value="ACT-like_dom_sf"/>
</dbReference>
<dbReference type="InterPro" id="IPR013767">
    <property type="entry name" value="PAS_fold"/>
</dbReference>
<keyword evidence="3" id="KW-0678">Repressor</keyword>
<dbReference type="Gene3D" id="1.10.8.60">
    <property type="match status" value="1"/>
</dbReference>
<dbReference type="SUPFAM" id="SSF55021">
    <property type="entry name" value="ACT-like"/>
    <property type="match status" value="1"/>
</dbReference>
<dbReference type="InterPro" id="IPR000014">
    <property type="entry name" value="PAS"/>
</dbReference>
<keyword evidence="7" id="KW-0238">DNA-binding</keyword>
<dbReference type="InterPro" id="IPR002912">
    <property type="entry name" value="ACT_dom"/>
</dbReference>
<dbReference type="CDD" id="cd00130">
    <property type="entry name" value="PAS"/>
    <property type="match status" value="1"/>
</dbReference>
<dbReference type="SUPFAM" id="SSF55785">
    <property type="entry name" value="PYP-like sensor domain (PAS domain)"/>
    <property type="match status" value="1"/>
</dbReference>
<keyword evidence="8" id="KW-0010">Activator</keyword>
<evidence type="ECO:0000259" key="10">
    <source>
        <dbReference type="PROSITE" id="PS50045"/>
    </source>
</evidence>
<keyword evidence="9" id="KW-0804">Transcription</keyword>
<dbReference type="Gene3D" id="3.40.50.300">
    <property type="entry name" value="P-loop containing nucleotide triphosphate hydrolases"/>
    <property type="match status" value="1"/>
</dbReference>
<dbReference type="Pfam" id="PF14532">
    <property type="entry name" value="Sigma54_activ_2"/>
    <property type="match status" value="1"/>
</dbReference>
<dbReference type="Pfam" id="PF18024">
    <property type="entry name" value="HTH_50"/>
    <property type="match status" value="1"/>
</dbReference>
<keyword evidence="14" id="KW-1185">Reference proteome</keyword>
<dbReference type="Proteomes" id="UP000254326">
    <property type="component" value="Unassembled WGS sequence"/>
</dbReference>
<dbReference type="Gene3D" id="1.10.10.60">
    <property type="entry name" value="Homeodomain-like"/>
    <property type="match status" value="1"/>
</dbReference>
<reference evidence="13 14" key="1">
    <citation type="submission" date="2018-06" db="EMBL/GenBank/DDBJ databases">
        <title>Marinomonas sp. YLB-05 draft genome sequence.</title>
        <authorList>
            <person name="Yu L."/>
            <person name="Tang X."/>
        </authorList>
    </citation>
    <scope>NUCLEOTIDE SEQUENCE [LARGE SCALE GENOMIC DNA]</scope>
    <source>
        <strain evidence="13 14">YLB-05</strain>
    </source>
</reference>
<comment type="subcellular location">
    <subcellularLocation>
        <location evidence="1">Cytoplasm</location>
    </subcellularLocation>
</comment>
<dbReference type="GO" id="GO:0005524">
    <property type="term" value="F:ATP binding"/>
    <property type="evidence" value="ECO:0007669"/>
    <property type="project" value="UniProtKB-KW"/>
</dbReference>
<evidence type="ECO:0000256" key="1">
    <source>
        <dbReference type="ARBA" id="ARBA00004496"/>
    </source>
</evidence>
<proteinExistence type="predicted"/>
<evidence type="ECO:0000256" key="3">
    <source>
        <dbReference type="ARBA" id="ARBA00022491"/>
    </source>
</evidence>
<dbReference type="NCBIfam" id="TIGR04381">
    <property type="entry name" value="HTH_TypR"/>
    <property type="match status" value="1"/>
</dbReference>
<dbReference type="RefSeq" id="WP_115469090.1">
    <property type="nucleotide sequence ID" value="NZ_QKRA01000009.1"/>
</dbReference>
<dbReference type="Pfam" id="PF00989">
    <property type="entry name" value="PAS"/>
    <property type="match status" value="1"/>
</dbReference>
<dbReference type="Gene3D" id="3.30.450.20">
    <property type="entry name" value="PAS domain"/>
    <property type="match status" value="1"/>
</dbReference>
<dbReference type="PANTHER" id="PTHR32071:SF3">
    <property type="entry name" value="HTH-TYPE TRANSCRIPTIONAL REGULATORY PROTEIN TYRR"/>
    <property type="match status" value="1"/>
</dbReference>
<name>A0A370U5U1_9GAMM</name>
<dbReference type="Gene3D" id="3.30.70.260">
    <property type="match status" value="1"/>
</dbReference>
<protein>
    <submittedName>
        <fullName evidence="13">Transcriptional regulator</fullName>
    </submittedName>
</protein>
<dbReference type="GO" id="GO:0005737">
    <property type="term" value="C:cytoplasm"/>
    <property type="evidence" value="ECO:0007669"/>
    <property type="project" value="UniProtKB-SubCell"/>
</dbReference>
<dbReference type="PROSITE" id="PS50045">
    <property type="entry name" value="SIGMA54_INTERACT_4"/>
    <property type="match status" value="1"/>
</dbReference>
<evidence type="ECO:0000313" key="14">
    <source>
        <dbReference type="Proteomes" id="UP000254326"/>
    </source>
</evidence>
<dbReference type="CDD" id="cd04877">
    <property type="entry name" value="ACT_TyrR"/>
    <property type="match status" value="1"/>
</dbReference>
<dbReference type="InterPro" id="IPR058031">
    <property type="entry name" value="AAA_lid_NorR"/>
</dbReference>
<dbReference type="EMBL" id="QKRA01000009">
    <property type="protein sequence ID" value="RDL43139.1"/>
    <property type="molecule type" value="Genomic_DNA"/>
</dbReference>
<evidence type="ECO:0000256" key="6">
    <source>
        <dbReference type="ARBA" id="ARBA00023015"/>
    </source>
</evidence>
<keyword evidence="2" id="KW-0963">Cytoplasm</keyword>
<feature type="domain" description="PAS" evidence="11">
    <location>
        <begin position="79"/>
        <end position="126"/>
    </location>
</feature>
<keyword evidence="5" id="KW-0067">ATP-binding</keyword>
<dbReference type="AlphaFoldDB" id="A0A370U5U1"/>
<dbReference type="PROSITE" id="PS50112">
    <property type="entry name" value="PAS"/>
    <property type="match status" value="1"/>
</dbReference>
<dbReference type="InterPro" id="IPR035965">
    <property type="entry name" value="PAS-like_dom_sf"/>
</dbReference>
<dbReference type="InterPro" id="IPR009057">
    <property type="entry name" value="Homeodomain-like_sf"/>
</dbReference>
<dbReference type="SUPFAM" id="SSF52540">
    <property type="entry name" value="P-loop containing nucleoside triphosphate hydrolases"/>
    <property type="match status" value="1"/>
</dbReference>
<sequence length="497" mass="55660">MRLEIRCQDRIGMAQEILDLLIPHGIDLRKIEVGALSDSLYVGFDDIDFKRLQSLLSGIRRLAGVMDVKTVNYTPSEREQFALFTLMEALPDGVVAIDLEGKVTLATARAASDIGVPAKQLIGSSLNTFIRSIAFDKLDWQSLPKGVTKRVRLNGQLVLLEIQPFYIENETDQQVCAGSVVHIRSAQRLGRQTSSLRKAPNSEAAGLNSVFSANETKSAGMIRAKKVSMAYLNSETPMLVSGEMAVGKKHLVGALFDEWRTRNLEDQAKLLFVLGKDLTALTLIEALESSTWLVIEHIEELSGECQLCLMQWLSDQPSRLYQETAPTRLIALSRKKSAELAQTSSFLPELHHALSVFQLDIPPLRARKEDLSAVVERMLIRISERHEKHVCAISREALALIKIHHWPGNFKELESCILQAVNVANENRIEAEDLPIEVNNTVSVELIDQSLDKTLKSYEAELLRKLYPQYPSTRKLAQFLKVSHSSIANKLKEYNIV</sequence>
<feature type="domain" description="ACT" evidence="12">
    <location>
        <begin position="2"/>
        <end position="76"/>
    </location>
</feature>
<dbReference type="GO" id="GO:0003677">
    <property type="term" value="F:DNA binding"/>
    <property type="evidence" value="ECO:0007669"/>
    <property type="project" value="UniProtKB-KW"/>
</dbReference>
<evidence type="ECO:0000256" key="7">
    <source>
        <dbReference type="ARBA" id="ARBA00023125"/>
    </source>
</evidence>
<evidence type="ECO:0000256" key="4">
    <source>
        <dbReference type="ARBA" id="ARBA00022741"/>
    </source>
</evidence>
<dbReference type="InterPro" id="IPR027417">
    <property type="entry name" value="P-loop_NTPase"/>
</dbReference>
<keyword evidence="6" id="KW-0805">Transcription regulation</keyword>
<organism evidence="13 14">
    <name type="scientific">Marinomonas piezotolerans</name>
    <dbReference type="NCBI Taxonomy" id="2213058"/>
    <lineage>
        <taxon>Bacteria</taxon>
        <taxon>Pseudomonadati</taxon>
        <taxon>Pseudomonadota</taxon>
        <taxon>Gammaproteobacteria</taxon>
        <taxon>Oceanospirillales</taxon>
        <taxon>Oceanospirillaceae</taxon>
        <taxon>Marinomonas</taxon>
    </lineage>
</organism>
<dbReference type="InterPro" id="IPR030828">
    <property type="entry name" value="HTH_TyrR"/>
</dbReference>
<dbReference type="GO" id="GO:0006355">
    <property type="term" value="P:regulation of DNA-templated transcription"/>
    <property type="evidence" value="ECO:0007669"/>
    <property type="project" value="InterPro"/>
</dbReference>
<dbReference type="OrthoDB" id="9804019at2"/>
<evidence type="ECO:0000256" key="8">
    <source>
        <dbReference type="ARBA" id="ARBA00023159"/>
    </source>
</evidence>
<dbReference type="PROSITE" id="PS51671">
    <property type="entry name" value="ACT"/>
    <property type="match status" value="1"/>
</dbReference>
<comment type="caution">
    <text evidence="13">The sequence shown here is derived from an EMBL/GenBank/DDBJ whole genome shotgun (WGS) entry which is preliminary data.</text>
</comment>
<evidence type="ECO:0000256" key="2">
    <source>
        <dbReference type="ARBA" id="ARBA00022490"/>
    </source>
</evidence>